<dbReference type="HOGENOM" id="CLU_009583_0_3_7"/>
<dbReference type="Pfam" id="PF00534">
    <property type="entry name" value="Glycos_transf_1"/>
    <property type="match status" value="1"/>
</dbReference>
<dbReference type="OrthoDB" id="5443168at2"/>
<dbReference type="GO" id="GO:0016757">
    <property type="term" value="F:glycosyltransferase activity"/>
    <property type="evidence" value="ECO:0007669"/>
    <property type="project" value="InterPro"/>
</dbReference>
<dbReference type="Proteomes" id="UP000009047">
    <property type="component" value="Chromosome"/>
</dbReference>
<dbReference type="STRING" id="644282.Deba_3101"/>
<reference evidence="3 4" key="1">
    <citation type="journal article" date="2010" name="Stand. Genomic Sci.">
        <title>Complete genome sequence of Desulfarculus baarsii type strain (2st14).</title>
        <authorList>
            <person name="Sun H."/>
            <person name="Spring S."/>
            <person name="Lapidus A."/>
            <person name="Davenport K."/>
            <person name="Del Rio T.G."/>
            <person name="Tice H."/>
            <person name="Nolan M."/>
            <person name="Copeland A."/>
            <person name="Cheng J.F."/>
            <person name="Lucas S."/>
            <person name="Tapia R."/>
            <person name="Goodwin L."/>
            <person name="Pitluck S."/>
            <person name="Ivanova N."/>
            <person name="Pagani I."/>
            <person name="Mavromatis K."/>
            <person name="Ovchinnikova G."/>
            <person name="Pati A."/>
            <person name="Chen A."/>
            <person name="Palaniappan K."/>
            <person name="Hauser L."/>
            <person name="Chang Y.J."/>
            <person name="Jeffries C.D."/>
            <person name="Detter J.C."/>
            <person name="Han C."/>
            <person name="Rohde M."/>
            <person name="Brambilla E."/>
            <person name="Goker M."/>
            <person name="Woyke T."/>
            <person name="Bristow J."/>
            <person name="Eisen J.A."/>
            <person name="Markowitz V."/>
            <person name="Hugenholtz P."/>
            <person name="Kyrpides N.C."/>
            <person name="Klenk H.P."/>
            <person name="Land M."/>
        </authorList>
    </citation>
    <scope>NUCLEOTIDE SEQUENCE [LARGE SCALE GENOMIC DNA]</scope>
    <source>
        <strain evidence="4">ATCC 33931 / DSM 2075 / LMG 7858 / VKM B-1802 / 2st14</strain>
    </source>
</reference>
<gene>
    <name evidence="3" type="ordered locus">Deba_3101</name>
</gene>
<evidence type="ECO:0000259" key="1">
    <source>
        <dbReference type="Pfam" id="PF00534"/>
    </source>
</evidence>
<dbReference type="Pfam" id="PF13439">
    <property type="entry name" value="Glyco_transf_4"/>
    <property type="match status" value="1"/>
</dbReference>
<evidence type="ECO:0000313" key="4">
    <source>
        <dbReference type="Proteomes" id="UP000009047"/>
    </source>
</evidence>
<dbReference type="InterPro" id="IPR001296">
    <property type="entry name" value="Glyco_trans_1"/>
</dbReference>
<sequence>MTEKNITVLHVCASLATGGLERVVLELARSAPSVGLRAQVAVMSGGGALQPAVEAVGAKVHLLGKAPGLRPEVAWRLAAVARATGAAIIHAHNQGPMLYAGLAGLILGRPVIGTRHGQSRTDQTWGPQRRYRALSRLAGRLCRYTVCVGGDALAVAATVDRLPRERLRLIHNGVDTDLLRPDDVARARVRVELGLTPDDFVIVAVGRLAREKDLPAALAAFELVQAPHARLLLVGEGDQRPALEELIRARGLAGRARLVGERRDVPAVLAAADAFVNSSRSEGLSMAILEAMSVGLPVAATAVGGTVELVAEGVNGFLAPAGQAAALGRALAALAADPALAARLGARGRRIVVERFSLAAMAQAYAGLYAEALA</sequence>
<dbReference type="CAZy" id="GT4">
    <property type="family name" value="Glycosyltransferase Family 4"/>
</dbReference>
<proteinExistence type="predicted"/>
<dbReference type="PANTHER" id="PTHR12526:SF630">
    <property type="entry name" value="GLYCOSYLTRANSFERASE"/>
    <property type="match status" value="1"/>
</dbReference>
<protein>
    <submittedName>
        <fullName evidence="3">Glycosyl transferase group 1</fullName>
    </submittedName>
</protein>
<dbReference type="Gene3D" id="3.40.50.2000">
    <property type="entry name" value="Glycogen Phosphorylase B"/>
    <property type="match status" value="2"/>
</dbReference>
<keyword evidence="4" id="KW-1185">Reference proteome</keyword>
<organism evidence="3 4">
    <name type="scientific">Desulfarculus baarsii (strain ATCC 33931 / DSM 2075 / LMG 7858 / VKM B-1802 / 2st14)</name>
    <dbReference type="NCBI Taxonomy" id="644282"/>
    <lineage>
        <taxon>Bacteria</taxon>
        <taxon>Pseudomonadati</taxon>
        <taxon>Thermodesulfobacteriota</taxon>
        <taxon>Desulfarculia</taxon>
        <taxon>Desulfarculales</taxon>
        <taxon>Desulfarculaceae</taxon>
        <taxon>Desulfarculus</taxon>
    </lineage>
</organism>
<feature type="domain" description="Glycosyltransferase subfamily 4-like N-terminal" evidence="2">
    <location>
        <begin position="18"/>
        <end position="177"/>
    </location>
</feature>
<name>E1QLL9_DESB2</name>
<dbReference type="SUPFAM" id="SSF53756">
    <property type="entry name" value="UDP-Glycosyltransferase/glycogen phosphorylase"/>
    <property type="match status" value="1"/>
</dbReference>
<dbReference type="InterPro" id="IPR028098">
    <property type="entry name" value="Glyco_trans_4-like_N"/>
</dbReference>
<evidence type="ECO:0000259" key="2">
    <source>
        <dbReference type="Pfam" id="PF13439"/>
    </source>
</evidence>
<keyword evidence="3" id="KW-0808">Transferase</keyword>
<accession>E1QLL9</accession>
<dbReference type="AlphaFoldDB" id="E1QLL9"/>
<dbReference type="EMBL" id="CP002085">
    <property type="protein sequence ID" value="ADK86454.1"/>
    <property type="molecule type" value="Genomic_DNA"/>
</dbReference>
<feature type="domain" description="Glycosyl transferase family 1" evidence="1">
    <location>
        <begin position="190"/>
        <end position="350"/>
    </location>
</feature>
<dbReference type="PANTHER" id="PTHR12526">
    <property type="entry name" value="GLYCOSYLTRANSFERASE"/>
    <property type="match status" value="1"/>
</dbReference>
<dbReference type="RefSeq" id="WP_013259891.1">
    <property type="nucleotide sequence ID" value="NC_014365.1"/>
</dbReference>
<dbReference type="eggNOG" id="COG0438">
    <property type="taxonomic scope" value="Bacteria"/>
</dbReference>
<dbReference type="KEGG" id="dbr:Deba_3101"/>
<evidence type="ECO:0000313" key="3">
    <source>
        <dbReference type="EMBL" id="ADK86454.1"/>
    </source>
</evidence>